<comment type="caution">
    <text evidence="12">The sequence shown here is derived from an EMBL/GenBank/DDBJ whole genome shotgun (WGS) entry which is preliminary data.</text>
</comment>
<sequence length="254" mass="28732">MFRLARSTRGFCTLRRPVQGPTSNYAINPIFLRSMHTKDGDRPVIKSPDEVKSYPATIKVYTRTGDKGTSSLFTGERRSKDDSVFEALGTTDELSSMLGLAIAHMESNSDTQQLVERLEIIQCLLQDVGSNVATPLNSKSQSKIKRTRFDPESRHCTRLEQWIDEMSEGLPVHRSFILPSGGLSASTLHVSRTICRRAERSLVPLKDDIDKETMMFVNRLSDFLFVAARWTAMKQGVTEKIYVHQKGRVTEFDK</sequence>
<dbReference type="PANTHER" id="PTHR12213">
    <property type="entry name" value="CORRINOID ADENOSYLTRANSFERASE"/>
    <property type="match status" value="1"/>
</dbReference>
<comment type="subunit">
    <text evidence="2">Homotrimer.</text>
</comment>
<keyword evidence="13" id="KW-1185">Reference proteome</keyword>
<evidence type="ECO:0000256" key="2">
    <source>
        <dbReference type="ARBA" id="ARBA00011233"/>
    </source>
</evidence>
<evidence type="ECO:0000256" key="10">
    <source>
        <dbReference type="RuleBase" id="RU366026"/>
    </source>
</evidence>
<dbReference type="Pfam" id="PF01923">
    <property type="entry name" value="Cob_adeno_trans"/>
    <property type="match status" value="1"/>
</dbReference>
<protein>
    <recommendedName>
        <fullName evidence="8">Corrinoid adenosyltransferase MMAB</fullName>
    </recommendedName>
    <alternativeName>
        <fullName evidence="9">ATP:co(I)rrinoid adenosyltransferase MMAB</fullName>
    </alternativeName>
</protein>
<evidence type="ECO:0000256" key="9">
    <source>
        <dbReference type="ARBA" id="ARBA00075216"/>
    </source>
</evidence>
<comment type="catalytic activity">
    <reaction evidence="6">
        <text>cob(I)alamin-[corrinoid adenosyltransferase] + ATP = apo-[corrinoid adenosyltransferase] + adenosylcob(III)alamin + triphosphate</text>
        <dbReference type="Rhea" id="RHEA:56796"/>
        <dbReference type="Rhea" id="RHEA-COMP:14743"/>
        <dbReference type="Rhea" id="RHEA-COMP:14744"/>
        <dbReference type="ChEBI" id="CHEBI:18036"/>
        <dbReference type="ChEBI" id="CHEBI:18408"/>
        <dbReference type="ChEBI" id="CHEBI:30616"/>
        <dbReference type="ChEBI" id="CHEBI:60488"/>
        <dbReference type="ChEBI" id="CHEBI:83228"/>
    </reaction>
    <physiologicalReaction direction="left-to-right" evidence="6">
        <dbReference type="Rhea" id="RHEA:56797"/>
    </physiologicalReaction>
</comment>
<evidence type="ECO:0000256" key="7">
    <source>
        <dbReference type="ARBA" id="ARBA00056747"/>
    </source>
</evidence>
<dbReference type="PANTHER" id="PTHR12213:SF0">
    <property type="entry name" value="CORRINOID ADENOSYLTRANSFERASE MMAB"/>
    <property type="match status" value="1"/>
</dbReference>
<keyword evidence="4 10" id="KW-0547">Nucleotide-binding</keyword>
<evidence type="ECO:0000313" key="12">
    <source>
        <dbReference type="EMBL" id="KAJ2786689.1"/>
    </source>
</evidence>
<dbReference type="AlphaFoldDB" id="A0A9W8LP02"/>
<dbReference type="Proteomes" id="UP001140172">
    <property type="component" value="Unassembled WGS sequence"/>
</dbReference>
<dbReference type="InterPro" id="IPR036451">
    <property type="entry name" value="CblAdoTrfase-like_sf"/>
</dbReference>
<proteinExistence type="inferred from homology"/>
<comment type="function">
    <text evidence="7">Converts cob(I)alamin to adenosylcobalamin (adenosylcob(III)alamin), a coenzyme for methylmalonyl-CoA mutase, therefore participates in the final step of the vitamin B12 conversion. Generates adenosylcobalamin (AdoCbl) and directly delivers the cofactor to MUT in a transfer that is stimulated by ATP-binding to MMAB and gated by MMAA.</text>
</comment>
<reference evidence="12" key="1">
    <citation type="submission" date="2022-07" db="EMBL/GenBank/DDBJ databases">
        <title>Phylogenomic reconstructions and comparative analyses of Kickxellomycotina fungi.</title>
        <authorList>
            <person name="Reynolds N.K."/>
            <person name="Stajich J.E."/>
            <person name="Barry K."/>
            <person name="Grigoriev I.V."/>
            <person name="Crous P."/>
            <person name="Smith M.E."/>
        </authorList>
    </citation>
    <scope>NUCLEOTIDE SEQUENCE</scope>
    <source>
        <strain evidence="12">BCRC 34489</strain>
    </source>
</reference>
<organism evidence="12 13">
    <name type="scientific">Coemansia interrupta</name>
    <dbReference type="NCBI Taxonomy" id="1126814"/>
    <lineage>
        <taxon>Eukaryota</taxon>
        <taxon>Fungi</taxon>
        <taxon>Fungi incertae sedis</taxon>
        <taxon>Zoopagomycota</taxon>
        <taxon>Kickxellomycotina</taxon>
        <taxon>Kickxellomycetes</taxon>
        <taxon>Kickxellales</taxon>
        <taxon>Kickxellaceae</taxon>
        <taxon>Coemansia</taxon>
    </lineage>
</organism>
<evidence type="ECO:0000256" key="5">
    <source>
        <dbReference type="ARBA" id="ARBA00022840"/>
    </source>
</evidence>
<evidence type="ECO:0000313" key="13">
    <source>
        <dbReference type="Proteomes" id="UP001140172"/>
    </source>
</evidence>
<keyword evidence="5 10" id="KW-0067">ATP-binding</keyword>
<accession>A0A9W8LP02</accession>
<dbReference type="NCBIfam" id="TIGR00636">
    <property type="entry name" value="PduO_Nterm"/>
    <property type="match status" value="1"/>
</dbReference>
<dbReference type="InterPro" id="IPR016030">
    <property type="entry name" value="CblAdoTrfase-like"/>
</dbReference>
<comment type="similarity">
    <text evidence="1 10">Belongs to the Cob(I)alamin adenosyltransferase family.</text>
</comment>
<feature type="domain" description="Cobalamin adenosyltransferase-like" evidence="11">
    <location>
        <begin position="60"/>
        <end position="230"/>
    </location>
</feature>
<dbReference type="Gene3D" id="1.20.1200.10">
    <property type="entry name" value="Cobalamin adenosyltransferase-like"/>
    <property type="match status" value="1"/>
</dbReference>
<dbReference type="GO" id="GO:0009235">
    <property type="term" value="P:cobalamin metabolic process"/>
    <property type="evidence" value="ECO:0007669"/>
    <property type="project" value="UniProtKB-ARBA"/>
</dbReference>
<dbReference type="InterPro" id="IPR029499">
    <property type="entry name" value="PduO-typ"/>
</dbReference>
<dbReference type="GO" id="GO:0005524">
    <property type="term" value="F:ATP binding"/>
    <property type="evidence" value="ECO:0007669"/>
    <property type="project" value="UniProtKB-UniRule"/>
</dbReference>
<evidence type="ECO:0000256" key="8">
    <source>
        <dbReference type="ARBA" id="ARBA00071654"/>
    </source>
</evidence>
<name>A0A9W8LP02_9FUNG</name>
<dbReference type="SUPFAM" id="SSF89028">
    <property type="entry name" value="Cobalamin adenosyltransferase-like"/>
    <property type="match status" value="1"/>
</dbReference>
<evidence type="ECO:0000256" key="4">
    <source>
        <dbReference type="ARBA" id="ARBA00022741"/>
    </source>
</evidence>
<dbReference type="GO" id="GO:0008817">
    <property type="term" value="F:corrinoid adenosyltransferase activity"/>
    <property type="evidence" value="ECO:0007669"/>
    <property type="project" value="TreeGrafter"/>
</dbReference>
<evidence type="ECO:0000256" key="3">
    <source>
        <dbReference type="ARBA" id="ARBA00022679"/>
    </source>
</evidence>
<evidence type="ECO:0000259" key="11">
    <source>
        <dbReference type="Pfam" id="PF01923"/>
    </source>
</evidence>
<evidence type="ECO:0000256" key="1">
    <source>
        <dbReference type="ARBA" id="ARBA00007487"/>
    </source>
</evidence>
<evidence type="ECO:0000256" key="6">
    <source>
        <dbReference type="ARBA" id="ARBA00051988"/>
    </source>
</evidence>
<dbReference type="EMBL" id="JANBUM010000048">
    <property type="protein sequence ID" value="KAJ2786689.1"/>
    <property type="molecule type" value="Genomic_DNA"/>
</dbReference>
<keyword evidence="3 10" id="KW-0808">Transferase</keyword>
<dbReference type="OrthoDB" id="549173at2759"/>
<gene>
    <name evidence="12" type="ORF">GGI15_001317</name>
</gene>
<dbReference type="FunFam" id="1.20.1200.10:FF:000001">
    <property type="entry name" value="Cob(I)yrinic acid a,c-diamide adenosyltransferase"/>
    <property type="match status" value="1"/>
</dbReference>